<gene>
    <name evidence="2" type="ORF">roselon_03169</name>
</gene>
<reference evidence="2 3" key="1">
    <citation type="submission" date="2013-03" db="EMBL/GenBank/DDBJ databases">
        <authorList>
            <person name="Fiebig A."/>
            <person name="Goeker M."/>
            <person name="Klenk H.-P.P."/>
        </authorList>
    </citation>
    <scope>NUCLEOTIDE SEQUENCE [LARGE SCALE GENOMIC DNA]</scope>
    <source>
        <strain evidence="3">DSM 19469</strain>
    </source>
</reference>
<dbReference type="Pfam" id="PF00535">
    <property type="entry name" value="Glycos_transf_2"/>
    <property type="match status" value="1"/>
</dbReference>
<dbReference type="InterPro" id="IPR001173">
    <property type="entry name" value="Glyco_trans_2-like"/>
</dbReference>
<dbReference type="HOGENOM" id="CLU_025996_0_0_5"/>
<dbReference type="EMBL" id="CP004372">
    <property type="protein sequence ID" value="AHM05432.1"/>
    <property type="molecule type" value="Genomic_DNA"/>
</dbReference>
<dbReference type="KEGG" id="red:roselon_03169"/>
<dbReference type="InterPro" id="IPR050834">
    <property type="entry name" value="Glycosyltransf_2"/>
</dbReference>
<name>W8S5E0_9RHOB</name>
<proteinExistence type="predicted"/>
<accession>W8S5E0</accession>
<dbReference type="Gene3D" id="3.90.550.10">
    <property type="entry name" value="Spore Coat Polysaccharide Biosynthesis Protein SpsA, Chain A"/>
    <property type="match status" value="1"/>
</dbReference>
<dbReference type="RefSeq" id="WP_025313090.1">
    <property type="nucleotide sequence ID" value="NZ_CP004372.1"/>
</dbReference>
<dbReference type="GO" id="GO:0016740">
    <property type="term" value="F:transferase activity"/>
    <property type="evidence" value="ECO:0007669"/>
    <property type="project" value="UniProtKB-KW"/>
</dbReference>
<dbReference type="Proteomes" id="UP000019593">
    <property type="component" value="Chromosome"/>
</dbReference>
<evidence type="ECO:0000259" key="1">
    <source>
        <dbReference type="Pfam" id="PF00535"/>
    </source>
</evidence>
<dbReference type="InterPro" id="IPR029044">
    <property type="entry name" value="Nucleotide-diphossugar_trans"/>
</dbReference>
<dbReference type="CDD" id="cd00761">
    <property type="entry name" value="Glyco_tranf_GTA_type"/>
    <property type="match status" value="1"/>
</dbReference>
<keyword evidence="2" id="KW-0808">Transferase</keyword>
<dbReference type="PATRIC" id="fig|1294273.3.peg.3127"/>
<evidence type="ECO:0000313" key="2">
    <source>
        <dbReference type="EMBL" id="AHM05432.1"/>
    </source>
</evidence>
<feature type="domain" description="Glycosyltransferase 2-like" evidence="1">
    <location>
        <begin position="5"/>
        <end position="165"/>
    </location>
</feature>
<dbReference type="STRING" id="1294273.roselon_03169"/>
<protein>
    <submittedName>
        <fullName evidence="2">Glucosyltransferase</fullName>
    </submittedName>
</protein>
<dbReference type="PANTHER" id="PTHR43685">
    <property type="entry name" value="GLYCOSYLTRANSFERASE"/>
    <property type="match status" value="1"/>
</dbReference>
<dbReference type="SUPFAM" id="SSF53448">
    <property type="entry name" value="Nucleotide-diphospho-sugar transferases"/>
    <property type="match status" value="1"/>
</dbReference>
<dbReference type="eggNOG" id="COG1215">
    <property type="taxonomic scope" value="Bacteria"/>
</dbReference>
<organism evidence="2 3">
    <name type="scientific">Roseicyclus elongatus DSM 19469</name>
    <dbReference type="NCBI Taxonomy" id="1294273"/>
    <lineage>
        <taxon>Bacteria</taxon>
        <taxon>Pseudomonadati</taxon>
        <taxon>Pseudomonadota</taxon>
        <taxon>Alphaproteobacteria</taxon>
        <taxon>Rhodobacterales</taxon>
        <taxon>Roseobacteraceae</taxon>
        <taxon>Roseicyclus</taxon>
    </lineage>
</organism>
<dbReference type="AlphaFoldDB" id="W8S5E0"/>
<dbReference type="PANTHER" id="PTHR43685:SF2">
    <property type="entry name" value="GLYCOSYLTRANSFERASE 2-LIKE DOMAIN-CONTAINING PROTEIN"/>
    <property type="match status" value="1"/>
</dbReference>
<evidence type="ECO:0000313" key="3">
    <source>
        <dbReference type="Proteomes" id="UP000019593"/>
    </source>
</evidence>
<sequence length="330" mass="36043">MPKATIVVPAFNVTRTLPETLRSLRAQTERDLEIVIVDDGSHDETPAIAAQAMARDARIRVLRQANRGLAGARNTGIAAARGAYIGFCDADDIWEPQKLAAHIRHLDANPRVGLSFSGSLLVDDDNRALGLVQAPRLMGITAAHVFKRNPIGNGSAAVMRREAADAIAYRPSHETERDWVFDETFAQSEDIECWLRLALTTDWHIEGVPGALLRYRVNGAGLSAATDRQLASWEDMVRKLTPIAPDFFADHAPTARAYQLRYLARRAVASGDGPRAWALIVEALKSSRRPITEEPAKTLTTLAAACVMRSAAGSNLMRRAARMLRPSHGA</sequence>
<dbReference type="OrthoDB" id="5291101at2"/>
<keyword evidence="3" id="KW-1185">Reference proteome</keyword>